<keyword evidence="2" id="KW-1185">Reference proteome</keyword>
<dbReference type="HOGENOM" id="CLU_1679942_0_0_1"/>
<dbReference type="EMBL" id="KB203470">
    <property type="protein sequence ID" value="ESO84566.1"/>
    <property type="molecule type" value="Genomic_DNA"/>
</dbReference>
<dbReference type="RefSeq" id="XP_009064768.1">
    <property type="nucleotide sequence ID" value="XM_009066520.1"/>
</dbReference>
<dbReference type="CTD" id="20240939"/>
<dbReference type="Proteomes" id="UP000030746">
    <property type="component" value="Unassembled WGS sequence"/>
</dbReference>
<dbReference type="AlphaFoldDB" id="V3ZUG0"/>
<evidence type="ECO:0008006" key="3">
    <source>
        <dbReference type="Google" id="ProtNLM"/>
    </source>
</evidence>
<dbReference type="CDD" id="cd00037">
    <property type="entry name" value="CLECT"/>
    <property type="match status" value="1"/>
</dbReference>
<dbReference type="InterPro" id="IPR016187">
    <property type="entry name" value="CTDL_fold"/>
</dbReference>
<dbReference type="SUPFAM" id="SSF56436">
    <property type="entry name" value="C-type lectin-like"/>
    <property type="match status" value="1"/>
</dbReference>
<dbReference type="KEGG" id="lgi:LOTGIDRAFT_168635"/>
<name>V3ZUG0_LOTGI</name>
<evidence type="ECO:0000313" key="2">
    <source>
        <dbReference type="Proteomes" id="UP000030746"/>
    </source>
</evidence>
<dbReference type="Gene3D" id="3.10.100.10">
    <property type="entry name" value="Mannose-Binding Protein A, subunit A"/>
    <property type="match status" value="1"/>
</dbReference>
<sequence>MEEKKSLICTICENGGCPTYDDYIYHRQSGTCYKPYILAKVVPYESNVNFCTSKGEQLFHHYDDVRLNQLSLQLNASSAYSTHPGGFYIAGSDDRVEGLWEYADGSLVLHFMWYGNQPQNKTSENFMAIKFDDEQTFKFGMSDAKRHWTKAPICQKF</sequence>
<accession>V3ZUG0</accession>
<evidence type="ECO:0000313" key="1">
    <source>
        <dbReference type="EMBL" id="ESO84566.1"/>
    </source>
</evidence>
<dbReference type="InterPro" id="IPR016186">
    <property type="entry name" value="C-type_lectin-like/link_sf"/>
</dbReference>
<dbReference type="GeneID" id="20240939"/>
<protein>
    <recommendedName>
        <fullName evidence="3">C-type lectin domain-containing protein</fullName>
    </recommendedName>
</protein>
<reference evidence="1 2" key="1">
    <citation type="journal article" date="2013" name="Nature">
        <title>Insights into bilaterian evolution from three spiralian genomes.</title>
        <authorList>
            <person name="Simakov O."/>
            <person name="Marletaz F."/>
            <person name="Cho S.J."/>
            <person name="Edsinger-Gonzales E."/>
            <person name="Havlak P."/>
            <person name="Hellsten U."/>
            <person name="Kuo D.H."/>
            <person name="Larsson T."/>
            <person name="Lv J."/>
            <person name="Arendt D."/>
            <person name="Savage R."/>
            <person name="Osoegawa K."/>
            <person name="de Jong P."/>
            <person name="Grimwood J."/>
            <person name="Chapman J.A."/>
            <person name="Shapiro H."/>
            <person name="Aerts A."/>
            <person name="Otillar R.P."/>
            <person name="Terry A.Y."/>
            <person name="Boore J.L."/>
            <person name="Grigoriev I.V."/>
            <person name="Lindberg D.R."/>
            <person name="Seaver E.C."/>
            <person name="Weisblat D.A."/>
            <person name="Putnam N.H."/>
            <person name="Rokhsar D.S."/>
        </authorList>
    </citation>
    <scope>NUCLEOTIDE SEQUENCE [LARGE SCALE GENOMIC DNA]</scope>
</reference>
<organism evidence="1 2">
    <name type="scientific">Lottia gigantea</name>
    <name type="common">Giant owl limpet</name>
    <dbReference type="NCBI Taxonomy" id="225164"/>
    <lineage>
        <taxon>Eukaryota</taxon>
        <taxon>Metazoa</taxon>
        <taxon>Spiralia</taxon>
        <taxon>Lophotrochozoa</taxon>
        <taxon>Mollusca</taxon>
        <taxon>Gastropoda</taxon>
        <taxon>Patellogastropoda</taxon>
        <taxon>Lottioidea</taxon>
        <taxon>Lottiidae</taxon>
        <taxon>Lottia</taxon>
    </lineage>
</organism>
<proteinExistence type="predicted"/>
<gene>
    <name evidence="1" type="ORF">LOTGIDRAFT_168635</name>
</gene>